<comment type="caution">
    <text evidence="1">The sequence shown here is derived from an EMBL/GenBank/DDBJ whole genome shotgun (WGS) entry which is preliminary data.</text>
</comment>
<sequence>KSPGEPSKQANSQYLKPSEGSQRCLFEIERESERESQQGIEQARRRRLQIGDATSHMLQGVFLHPWT</sequence>
<protein>
    <submittedName>
        <fullName evidence="1">Uncharacterized protein</fullName>
    </submittedName>
</protein>
<proteinExistence type="predicted"/>
<accession>A0ACD3Q8B4</accession>
<gene>
    <name evidence="1" type="ORF">E3U43_020763</name>
</gene>
<dbReference type="EMBL" id="CM011696">
    <property type="protein sequence ID" value="TMS02783.1"/>
    <property type="molecule type" value="Genomic_DNA"/>
</dbReference>
<evidence type="ECO:0000313" key="2">
    <source>
        <dbReference type="Proteomes" id="UP000793456"/>
    </source>
</evidence>
<dbReference type="Proteomes" id="UP000793456">
    <property type="component" value="Chromosome XXIII"/>
</dbReference>
<keyword evidence="2" id="KW-1185">Reference proteome</keyword>
<feature type="non-terminal residue" evidence="1">
    <location>
        <position position="1"/>
    </location>
</feature>
<reference evidence="1" key="1">
    <citation type="submission" date="2018-11" db="EMBL/GenBank/DDBJ databases">
        <title>The sequence and de novo assembly of Larimichthys crocea genome using PacBio and Hi-C technologies.</title>
        <authorList>
            <person name="Xu P."/>
            <person name="Chen B."/>
            <person name="Zhou Z."/>
            <person name="Ke Q."/>
            <person name="Wu Y."/>
            <person name="Bai H."/>
            <person name="Pu F."/>
        </authorList>
    </citation>
    <scope>NUCLEOTIDE SEQUENCE</scope>
    <source>
        <tissue evidence="1">Muscle</tissue>
    </source>
</reference>
<evidence type="ECO:0000313" key="1">
    <source>
        <dbReference type="EMBL" id="TMS02783.1"/>
    </source>
</evidence>
<name>A0ACD3Q8B4_LARCR</name>
<organism evidence="1 2">
    <name type="scientific">Larimichthys crocea</name>
    <name type="common">Large yellow croaker</name>
    <name type="synonym">Pseudosciaena crocea</name>
    <dbReference type="NCBI Taxonomy" id="215358"/>
    <lineage>
        <taxon>Eukaryota</taxon>
        <taxon>Metazoa</taxon>
        <taxon>Chordata</taxon>
        <taxon>Craniata</taxon>
        <taxon>Vertebrata</taxon>
        <taxon>Euteleostomi</taxon>
        <taxon>Actinopterygii</taxon>
        <taxon>Neopterygii</taxon>
        <taxon>Teleostei</taxon>
        <taxon>Neoteleostei</taxon>
        <taxon>Acanthomorphata</taxon>
        <taxon>Eupercaria</taxon>
        <taxon>Sciaenidae</taxon>
        <taxon>Larimichthys</taxon>
    </lineage>
</organism>